<dbReference type="EMBL" id="JACOOX010000001">
    <property type="protein sequence ID" value="MBC5661339.1"/>
    <property type="molecule type" value="Genomic_DNA"/>
</dbReference>
<evidence type="ECO:0000313" key="1">
    <source>
        <dbReference type="EMBL" id="MBC5661339.1"/>
    </source>
</evidence>
<proteinExistence type="predicted"/>
<dbReference type="Proteomes" id="UP000615234">
    <property type="component" value="Unassembled WGS sequence"/>
</dbReference>
<comment type="caution">
    <text evidence="1">The sequence shown here is derived from an EMBL/GenBank/DDBJ whole genome shotgun (WGS) entry which is preliminary data.</text>
</comment>
<dbReference type="AlphaFoldDB" id="A0A8I0ALR7"/>
<organism evidence="1 2">
    <name type="scientific">Coprococcus hominis</name>
    <name type="common">ex Liu et al. 2022</name>
    <dbReference type="NCBI Taxonomy" id="2763039"/>
    <lineage>
        <taxon>Bacteria</taxon>
        <taxon>Bacillati</taxon>
        <taxon>Bacillota</taxon>
        <taxon>Clostridia</taxon>
        <taxon>Lachnospirales</taxon>
        <taxon>Lachnospiraceae</taxon>
        <taxon>Coprococcus</taxon>
    </lineage>
</organism>
<reference evidence="1 2" key="1">
    <citation type="submission" date="2020-08" db="EMBL/GenBank/DDBJ databases">
        <title>Genome public.</title>
        <authorList>
            <person name="Liu C."/>
            <person name="Sun Q."/>
        </authorList>
    </citation>
    <scope>NUCLEOTIDE SEQUENCE [LARGE SCALE GENOMIC DNA]</scope>
    <source>
        <strain evidence="1 2">NSJ-10</strain>
    </source>
</reference>
<evidence type="ECO:0000313" key="2">
    <source>
        <dbReference type="Proteomes" id="UP000615234"/>
    </source>
</evidence>
<keyword evidence="2" id="KW-1185">Reference proteome</keyword>
<sequence>MAKQYVMINDIIEEHNARMYNLRKYYPFFVLSETAFTQYRDGRYNSLDMGYITMAVLRFFIEENNFNERDITYPQCEAFIKELLIRDFDIEIEDEDMADLILYIFDKIRNDGKAFEFTFYDPGKKQKKTGRVRLIDSRITDGKVLYYITADGIEFYLDTKEIKDESKINVEQVLLEKMITGENFKGGIEVVKRINSEVNRLVREKDDIVDLLSYDVFAGAEAYEKYMKTVGKWFSEEQKLFAKNKALVDKAVAKANFDHLTKGSTLLDEISQLELELKKTILKHGNLINSTMELQNISDNIIQKAKLKRLRPVFDFEKELQKMIREDRPDKMGMILAPLFAPAITKSFSMTSIDNLLTLKSEDEAKMVTAKKEDVNANFRYEDEIEEERSGRNYGKLFFELMDVLARWKKLSLKEFNGFLEIRFGKEIYENADYYAFLTHLAQKKEYDISRMLKKQDTMLEKLVVDSIREYQKVRDSIGEQQIPQATADSISTVSVPDIYSEDAYAPDISFEPYKDMRFTLTFDSTEEIPVGADMYVTNIIFELQ</sequence>
<dbReference type="RefSeq" id="WP_118483080.1">
    <property type="nucleotide sequence ID" value="NZ_JACOOX010000001.1"/>
</dbReference>
<protein>
    <submittedName>
        <fullName evidence="1">Uncharacterized protein</fullName>
    </submittedName>
</protein>
<gene>
    <name evidence="1" type="ORF">H8S09_00270</name>
</gene>
<accession>A0A8I0ALR7</accession>
<name>A0A8I0ALR7_9FIRM</name>